<comment type="caution">
    <text evidence="2">The sequence shown here is derived from an EMBL/GenBank/DDBJ whole genome shotgun (WGS) entry which is preliminary data.</text>
</comment>
<organism evidence="2 3">
    <name type="scientific">Polarella glacialis</name>
    <name type="common">Dinoflagellate</name>
    <dbReference type="NCBI Taxonomy" id="89957"/>
    <lineage>
        <taxon>Eukaryota</taxon>
        <taxon>Sar</taxon>
        <taxon>Alveolata</taxon>
        <taxon>Dinophyceae</taxon>
        <taxon>Suessiales</taxon>
        <taxon>Suessiaceae</taxon>
        <taxon>Polarella</taxon>
    </lineage>
</organism>
<dbReference type="EMBL" id="CAJNNW010025411">
    <property type="protein sequence ID" value="CAE8677159.1"/>
    <property type="molecule type" value="Genomic_DNA"/>
</dbReference>
<accession>A0A813JH90</accession>
<dbReference type="AlphaFoldDB" id="A0A813JH90"/>
<sequence length="247" mass="28122">AAAAQALEALAAEQAAAEVEKLCAGSEGEGEEEDQHEGEEEEPEGELSTRDPNPEQPLSGLEEKRFDRQETQFAENSYSFDSNSSIPNNSLFITTTTHLQSADTSFPNNSSFDAHGQHPQPQQLQQHQHQHQHQQQQEEQQQQQLQLQLEQRRHQHLRNLLSQQQQQLHNLLQEQEQKEQQPAAISGFTLSSSVLRSATAVGEAPPSLSEVEARNEVLRFEILRQRELSEQRLLRQKIAQLHQCQHR</sequence>
<feature type="compositionally biased region" description="Polar residues" evidence="1">
    <location>
        <begin position="71"/>
        <end position="86"/>
    </location>
</feature>
<evidence type="ECO:0000256" key="1">
    <source>
        <dbReference type="SAM" id="MobiDB-lite"/>
    </source>
</evidence>
<feature type="compositionally biased region" description="Low complexity" evidence="1">
    <location>
        <begin position="117"/>
        <end position="147"/>
    </location>
</feature>
<reference evidence="2" key="1">
    <citation type="submission" date="2021-02" db="EMBL/GenBank/DDBJ databases">
        <authorList>
            <person name="Dougan E. K."/>
            <person name="Rhodes N."/>
            <person name="Thang M."/>
            <person name="Chan C."/>
        </authorList>
    </citation>
    <scope>NUCLEOTIDE SEQUENCE</scope>
</reference>
<evidence type="ECO:0000313" key="3">
    <source>
        <dbReference type="Proteomes" id="UP000626109"/>
    </source>
</evidence>
<feature type="non-terminal residue" evidence="2">
    <location>
        <position position="1"/>
    </location>
</feature>
<feature type="region of interest" description="Disordered" evidence="1">
    <location>
        <begin position="18"/>
        <end position="86"/>
    </location>
</feature>
<feature type="compositionally biased region" description="Acidic residues" evidence="1">
    <location>
        <begin position="28"/>
        <end position="45"/>
    </location>
</feature>
<name>A0A813JH90_POLGL</name>
<feature type="compositionally biased region" description="Basic and acidic residues" evidence="1">
    <location>
        <begin position="61"/>
        <end position="70"/>
    </location>
</feature>
<evidence type="ECO:0000313" key="2">
    <source>
        <dbReference type="EMBL" id="CAE8677159.1"/>
    </source>
</evidence>
<proteinExistence type="predicted"/>
<feature type="compositionally biased region" description="Polar residues" evidence="1">
    <location>
        <begin position="101"/>
        <end position="112"/>
    </location>
</feature>
<protein>
    <submittedName>
        <fullName evidence="2">Uncharacterized protein</fullName>
    </submittedName>
</protein>
<dbReference type="Proteomes" id="UP000626109">
    <property type="component" value="Unassembled WGS sequence"/>
</dbReference>
<feature type="region of interest" description="Disordered" evidence="1">
    <location>
        <begin position="101"/>
        <end position="147"/>
    </location>
</feature>
<gene>
    <name evidence="2" type="ORF">PGLA2088_LOCUS20214</name>
</gene>